<feature type="non-terminal residue" evidence="1">
    <location>
        <position position="1"/>
    </location>
</feature>
<proteinExistence type="predicted"/>
<evidence type="ECO:0000313" key="1">
    <source>
        <dbReference type="EMBL" id="KAJ2796608.1"/>
    </source>
</evidence>
<name>A0ACC1KX45_9FUNG</name>
<reference evidence="1" key="1">
    <citation type="submission" date="2022-07" db="EMBL/GenBank/DDBJ databases">
        <title>Phylogenomic reconstructions and comparative analyses of Kickxellomycotina fungi.</title>
        <authorList>
            <person name="Reynolds N.K."/>
            <person name="Stajich J.E."/>
            <person name="Barry K."/>
            <person name="Grigoriev I.V."/>
            <person name="Crous P."/>
            <person name="Smith M.E."/>
        </authorList>
    </citation>
    <scope>NUCLEOTIDE SEQUENCE</scope>
    <source>
        <strain evidence="1">CBS 102833</strain>
    </source>
</reference>
<protein>
    <submittedName>
        <fullName evidence="1">Uncharacterized protein</fullName>
    </submittedName>
</protein>
<accession>A0ACC1KX45</accession>
<organism evidence="1 2">
    <name type="scientific">Coemansia furcata</name>
    <dbReference type="NCBI Taxonomy" id="417177"/>
    <lineage>
        <taxon>Eukaryota</taxon>
        <taxon>Fungi</taxon>
        <taxon>Fungi incertae sedis</taxon>
        <taxon>Zoopagomycota</taxon>
        <taxon>Kickxellomycotina</taxon>
        <taxon>Kickxellomycetes</taxon>
        <taxon>Kickxellales</taxon>
        <taxon>Kickxellaceae</taxon>
        <taxon>Coemansia</taxon>
    </lineage>
</organism>
<dbReference type="EMBL" id="JANBUP010003483">
    <property type="protein sequence ID" value="KAJ2796608.1"/>
    <property type="molecule type" value="Genomic_DNA"/>
</dbReference>
<evidence type="ECO:0000313" key="2">
    <source>
        <dbReference type="Proteomes" id="UP001140096"/>
    </source>
</evidence>
<comment type="caution">
    <text evidence="1">The sequence shown here is derived from an EMBL/GenBank/DDBJ whole genome shotgun (WGS) entry which is preliminary data.</text>
</comment>
<gene>
    <name evidence="1" type="ORF">H4S07_006174</name>
</gene>
<dbReference type="Proteomes" id="UP001140096">
    <property type="component" value="Unassembled WGS sequence"/>
</dbReference>
<keyword evidence="2" id="KW-1185">Reference proteome</keyword>
<sequence>QYYRFEKVKRSYPDDAINKAEQRLRGYNPCTMDPTKFKAYVEARAREWDLLSKFYADTQTSRENAKHPDRKHGGHKKRDVSLHRKLNLSAYLNKQQSEERLMFNIKKKFGNKRVLVMGNWFASKTKYHEPIRGKSWRDLFKRHGFRVFLIDGFQTSLICPTCDADLEKFHRVKNPRPHMVKKYPTVLRHGLLRRTNQKCLQTDEKYKDTSKPRLYNRNVAAVVNFQRIINSLKNTGDIPEQFKRSTSRESAAKKSGSANKGKSSEPVDTIFSSRHSAYKKSLTRNQRTSYNRTRKCFVKVLSSGVA</sequence>